<evidence type="ECO:0000313" key="2">
    <source>
        <dbReference type="Proteomes" id="UP000534783"/>
    </source>
</evidence>
<proteinExistence type="predicted"/>
<reference evidence="1 2" key="1">
    <citation type="journal article" date="2020" name="Nature">
        <title>Bacterial chemolithoautotrophy via manganese oxidation.</title>
        <authorList>
            <person name="Yu H."/>
            <person name="Leadbetter J.R."/>
        </authorList>
    </citation>
    <scope>NUCLEOTIDE SEQUENCE [LARGE SCALE GENOMIC DNA]</scope>
    <source>
        <strain evidence="1 2">Mn-1</strain>
    </source>
</reference>
<protein>
    <submittedName>
        <fullName evidence="1">Uncharacterized protein</fullName>
    </submittedName>
</protein>
<comment type="caution">
    <text evidence="1">The sequence shown here is derived from an EMBL/GenBank/DDBJ whole genome shotgun (WGS) entry which is preliminary data.</text>
</comment>
<keyword evidence="2" id="KW-1185">Reference proteome</keyword>
<dbReference type="AlphaFoldDB" id="A0A7X6DNF9"/>
<dbReference type="Proteomes" id="UP000534783">
    <property type="component" value="Unassembled WGS sequence"/>
</dbReference>
<name>A0A7X6DNF9_9BACT</name>
<organism evidence="1 2">
    <name type="scientific">Candidatus Manganitrophus noduliformans</name>
    <dbReference type="NCBI Taxonomy" id="2606439"/>
    <lineage>
        <taxon>Bacteria</taxon>
        <taxon>Pseudomonadati</taxon>
        <taxon>Nitrospirota</taxon>
        <taxon>Nitrospiria</taxon>
        <taxon>Candidatus Troglogloeales</taxon>
        <taxon>Candidatus Manganitrophaceae</taxon>
        <taxon>Candidatus Manganitrophus</taxon>
    </lineage>
</organism>
<accession>A0A7X6DNF9</accession>
<dbReference type="EMBL" id="VTOW01000001">
    <property type="protein sequence ID" value="NKE70327.1"/>
    <property type="molecule type" value="Genomic_DNA"/>
</dbReference>
<gene>
    <name evidence="1" type="ORF">MNODULE_06190</name>
</gene>
<evidence type="ECO:0000313" key="1">
    <source>
        <dbReference type="EMBL" id="NKE70327.1"/>
    </source>
</evidence>
<sequence>MKFFRVKVAVTDLAVSIVTLQLPVPLHAPDQPVKSESADVVAVRVTAVPALKLEAQAPPQSIPAGEEVTVPVPVPPLFTVSAKV</sequence>